<keyword evidence="6 7" id="KW-0472">Membrane</keyword>
<feature type="domain" description="TRAP C4-dicarboxylate transport system permease DctM subunit" evidence="8">
    <location>
        <begin position="8"/>
        <end position="413"/>
    </location>
</feature>
<dbReference type="Proteomes" id="UP001595528">
    <property type="component" value="Unassembled WGS sequence"/>
</dbReference>
<organism evidence="9 10">
    <name type="scientific">Marinibaculum pumilum</name>
    <dbReference type="NCBI Taxonomy" id="1766165"/>
    <lineage>
        <taxon>Bacteria</taxon>
        <taxon>Pseudomonadati</taxon>
        <taxon>Pseudomonadota</taxon>
        <taxon>Alphaproteobacteria</taxon>
        <taxon>Rhodospirillales</taxon>
        <taxon>Rhodospirillaceae</taxon>
        <taxon>Marinibaculum</taxon>
    </lineage>
</organism>
<feature type="transmembrane region" description="Helical" evidence="7">
    <location>
        <begin position="395"/>
        <end position="419"/>
    </location>
</feature>
<evidence type="ECO:0000256" key="4">
    <source>
        <dbReference type="ARBA" id="ARBA00022692"/>
    </source>
</evidence>
<name>A0ABV7KWA6_9PROT</name>
<evidence type="ECO:0000259" key="8">
    <source>
        <dbReference type="Pfam" id="PF06808"/>
    </source>
</evidence>
<evidence type="ECO:0000256" key="7">
    <source>
        <dbReference type="RuleBase" id="RU369079"/>
    </source>
</evidence>
<feature type="transmembrane region" description="Helical" evidence="7">
    <location>
        <begin position="49"/>
        <end position="70"/>
    </location>
</feature>
<dbReference type="PANTHER" id="PTHR33362:SF5">
    <property type="entry name" value="C4-DICARBOXYLATE TRAP TRANSPORTER LARGE PERMEASE PROTEIN DCTM"/>
    <property type="match status" value="1"/>
</dbReference>
<dbReference type="EMBL" id="JBHRTR010000009">
    <property type="protein sequence ID" value="MFC3226292.1"/>
    <property type="molecule type" value="Genomic_DNA"/>
</dbReference>
<evidence type="ECO:0000313" key="9">
    <source>
        <dbReference type="EMBL" id="MFC3226292.1"/>
    </source>
</evidence>
<keyword evidence="4 7" id="KW-0812">Transmembrane</keyword>
<evidence type="ECO:0000256" key="6">
    <source>
        <dbReference type="ARBA" id="ARBA00023136"/>
    </source>
</evidence>
<protein>
    <recommendedName>
        <fullName evidence="7">TRAP transporter large permease protein</fullName>
    </recommendedName>
</protein>
<evidence type="ECO:0000256" key="3">
    <source>
        <dbReference type="ARBA" id="ARBA00022519"/>
    </source>
</evidence>
<dbReference type="Pfam" id="PF06808">
    <property type="entry name" value="DctM"/>
    <property type="match status" value="1"/>
</dbReference>
<feature type="transmembrane region" description="Helical" evidence="7">
    <location>
        <begin position="171"/>
        <end position="193"/>
    </location>
</feature>
<keyword evidence="5 7" id="KW-1133">Transmembrane helix</keyword>
<feature type="transmembrane region" description="Helical" evidence="7">
    <location>
        <begin position="106"/>
        <end position="126"/>
    </location>
</feature>
<gene>
    <name evidence="9" type="ORF">ACFOGJ_03570</name>
</gene>
<proteinExistence type="inferred from homology"/>
<keyword evidence="7" id="KW-0813">Transport</keyword>
<comment type="caution">
    <text evidence="9">The sequence shown here is derived from an EMBL/GenBank/DDBJ whole genome shotgun (WGS) entry which is preliminary data.</text>
</comment>
<feature type="transmembrane region" description="Helical" evidence="7">
    <location>
        <begin position="82"/>
        <end position="100"/>
    </location>
</feature>
<keyword evidence="10" id="KW-1185">Reference proteome</keyword>
<reference evidence="10" key="1">
    <citation type="journal article" date="2019" name="Int. J. Syst. Evol. Microbiol.">
        <title>The Global Catalogue of Microorganisms (GCM) 10K type strain sequencing project: providing services to taxonomists for standard genome sequencing and annotation.</title>
        <authorList>
            <consortium name="The Broad Institute Genomics Platform"/>
            <consortium name="The Broad Institute Genome Sequencing Center for Infectious Disease"/>
            <person name="Wu L."/>
            <person name="Ma J."/>
        </authorList>
    </citation>
    <scope>NUCLEOTIDE SEQUENCE [LARGE SCALE GENOMIC DNA]</scope>
    <source>
        <strain evidence="10">KCTC 42964</strain>
    </source>
</reference>
<feature type="transmembrane region" description="Helical" evidence="7">
    <location>
        <begin position="319"/>
        <end position="342"/>
    </location>
</feature>
<feature type="transmembrane region" description="Helical" evidence="7">
    <location>
        <begin position="214"/>
        <end position="232"/>
    </location>
</feature>
<keyword evidence="2" id="KW-1003">Cell membrane</keyword>
<dbReference type="PIRSF" id="PIRSF006066">
    <property type="entry name" value="HI0050"/>
    <property type="match status" value="1"/>
</dbReference>
<feature type="transmembrane region" description="Helical" evidence="7">
    <location>
        <begin position="238"/>
        <end position="253"/>
    </location>
</feature>
<keyword evidence="3 7" id="KW-0997">Cell inner membrane</keyword>
<comment type="subcellular location">
    <subcellularLocation>
        <location evidence="1 7">Cell inner membrane</location>
        <topology evidence="1 7">Multi-pass membrane protein</topology>
    </subcellularLocation>
</comment>
<dbReference type="InterPro" id="IPR004681">
    <property type="entry name" value="TRAP_DctM"/>
</dbReference>
<accession>A0ABV7KWA6</accession>
<dbReference type="RefSeq" id="WP_379898194.1">
    <property type="nucleotide sequence ID" value="NZ_JBHRTR010000009.1"/>
</dbReference>
<comment type="function">
    <text evidence="7">Part of the tripartite ATP-independent periplasmic (TRAP) transport system.</text>
</comment>
<evidence type="ECO:0000313" key="10">
    <source>
        <dbReference type="Proteomes" id="UP001595528"/>
    </source>
</evidence>
<comment type="subunit">
    <text evidence="7">The complex comprises the extracytoplasmic solute receptor protein and the two transmembrane proteins.</text>
</comment>
<sequence>MSVVIFVAMVAALLLLRVNVVLVLAAATAYIHLYFASGSALEFLAQDIWFAIDREVLLSIPMFIIAGAVMTRGTIAARLIRVMSALTAPVPGGLAIAAVLSCAVFAAISGSSIVTMLAVGSIMYPALIQEGYDRNFSLGLMCSAGTLGIIIPPSIPMILYGIMTETSITDLFVAGILPGLLLAALFCAYGLWVNRGRAVRPWDLREIATAIRDGVWALLMPVILLGGIYSGYYTPTEAAAVSLVYALVIELLVHREMRPRDYVVVVYDTTRLLGTLLPLLAIAGSLNTVLDYEGVPREAARFLAATLHDPWLQVVGINLLLLAIGCFMDIGSAILILAPLLLPTVQQIGLDPVHFGVVMIMNLEIGYLTPPVGINLFIAMVAFKESFGRIVVSVLPFIALMLVALVLVILIPDLALFLVQAGR</sequence>
<dbReference type="NCBIfam" id="TIGR00786">
    <property type="entry name" value="dctM"/>
    <property type="match status" value="1"/>
</dbReference>
<dbReference type="InterPro" id="IPR010656">
    <property type="entry name" value="DctM"/>
</dbReference>
<feature type="transmembrane region" description="Helical" evidence="7">
    <location>
        <begin position="363"/>
        <end position="383"/>
    </location>
</feature>
<comment type="similarity">
    <text evidence="7">Belongs to the TRAP transporter large permease family.</text>
</comment>
<comment type="caution">
    <text evidence="7">Lacks conserved residue(s) required for the propagation of feature annotation.</text>
</comment>
<evidence type="ECO:0000256" key="5">
    <source>
        <dbReference type="ARBA" id="ARBA00022989"/>
    </source>
</evidence>
<feature type="transmembrane region" description="Helical" evidence="7">
    <location>
        <begin position="138"/>
        <end position="159"/>
    </location>
</feature>
<evidence type="ECO:0000256" key="2">
    <source>
        <dbReference type="ARBA" id="ARBA00022475"/>
    </source>
</evidence>
<dbReference type="PANTHER" id="PTHR33362">
    <property type="entry name" value="SIALIC ACID TRAP TRANSPORTER PERMEASE PROTEIN SIAT-RELATED"/>
    <property type="match status" value="1"/>
</dbReference>
<evidence type="ECO:0000256" key="1">
    <source>
        <dbReference type="ARBA" id="ARBA00004429"/>
    </source>
</evidence>